<dbReference type="Pfam" id="PF00583">
    <property type="entry name" value="Acetyltransf_1"/>
    <property type="match status" value="1"/>
</dbReference>
<sequence>MSITYEIVKDEDIECCRELCNNLMKFQQSKAHYRPELFDTMNFDTRMVPSVKNAKHNYTVVAKDGDQPVAYVYSNVSAKENYDNDFATFFDVSSVKNEYVGCLSNFYIEEGYRDRGIGTVLFNKSLNWLKDFPEVEDYFVFVSNGNAQALEFYKRKGFAYSNEVLDGFITTLRSSKQVLNRSVSISK</sequence>
<evidence type="ECO:0000259" key="1">
    <source>
        <dbReference type="PROSITE" id="PS51186"/>
    </source>
</evidence>
<dbReference type="Proteomes" id="UP001649381">
    <property type="component" value="Unassembled WGS sequence"/>
</dbReference>
<dbReference type="InterPro" id="IPR000182">
    <property type="entry name" value="GNAT_dom"/>
</dbReference>
<reference evidence="2 3" key="1">
    <citation type="submission" date="2022-01" db="EMBL/GenBank/DDBJ databases">
        <title>Alkalihalobacillus sp. EGI L200015, a novel bacterium isolated from a salt lake sediment.</title>
        <authorList>
            <person name="Gao L."/>
            <person name="Fang B.-Z."/>
            <person name="Li W.-J."/>
        </authorList>
    </citation>
    <scope>NUCLEOTIDE SEQUENCE [LARGE SCALE GENOMIC DNA]</scope>
    <source>
        <strain evidence="2 3">KCTC 12718</strain>
    </source>
</reference>
<gene>
    <name evidence="2" type="ORF">L2716_08130</name>
</gene>
<dbReference type="SUPFAM" id="SSF55729">
    <property type="entry name" value="Acyl-CoA N-acyltransferases (Nat)"/>
    <property type="match status" value="1"/>
</dbReference>
<dbReference type="CDD" id="cd04301">
    <property type="entry name" value="NAT_SF"/>
    <property type="match status" value="1"/>
</dbReference>
<protein>
    <submittedName>
        <fullName evidence="2">GNAT family N-acetyltransferase</fullName>
    </submittedName>
</protein>
<evidence type="ECO:0000313" key="3">
    <source>
        <dbReference type="Proteomes" id="UP001649381"/>
    </source>
</evidence>
<dbReference type="RefSeq" id="WP_236333494.1">
    <property type="nucleotide sequence ID" value="NZ_JAKIJS010000001.1"/>
</dbReference>
<keyword evidence="3" id="KW-1185">Reference proteome</keyword>
<name>A0ABS9H110_9BACL</name>
<feature type="domain" description="N-acetyltransferase" evidence="1">
    <location>
        <begin position="3"/>
        <end position="179"/>
    </location>
</feature>
<dbReference type="EMBL" id="JAKIJS010000001">
    <property type="protein sequence ID" value="MCF6137696.1"/>
    <property type="molecule type" value="Genomic_DNA"/>
</dbReference>
<organism evidence="2 3">
    <name type="scientific">Pseudalkalibacillus berkeleyi</name>
    <dbReference type="NCBI Taxonomy" id="1069813"/>
    <lineage>
        <taxon>Bacteria</taxon>
        <taxon>Bacillati</taxon>
        <taxon>Bacillota</taxon>
        <taxon>Bacilli</taxon>
        <taxon>Bacillales</taxon>
        <taxon>Fictibacillaceae</taxon>
        <taxon>Pseudalkalibacillus</taxon>
    </lineage>
</organism>
<dbReference type="Gene3D" id="3.40.630.30">
    <property type="match status" value="1"/>
</dbReference>
<proteinExistence type="predicted"/>
<evidence type="ECO:0000313" key="2">
    <source>
        <dbReference type="EMBL" id="MCF6137696.1"/>
    </source>
</evidence>
<dbReference type="InterPro" id="IPR016181">
    <property type="entry name" value="Acyl_CoA_acyltransferase"/>
</dbReference>
<dbReference type="PROSITE" id="PS51186">
    <property type="entry name" value="GNAT"/>
    <property type="match status" value="1"/>
</dbReference>
<comment type="caution">
    <text evidence="2">The sequence shown here is derived from an EMBL/GenBank/DDBJ whole genome shotgun (WGS) entry which is preliminary data.</text>
</comment>
<accession>A0ABS9H110</accession>